<protein>
    <submittedName>
        <fullName evidence="1">Uncharacterized protein</fullName>
    </submittedName>
</protein>
<evidence type="ECO:0000313" key="2">
    <source>
        <dbReference type="Proteomes" id="UP001234297"/>
    </source>
</evidence>
<accession>A0ACC2M2Q8</accession>
<reference evidence="1 2" key="1">
    <citation type="journal article" date="2022" name="Hortic Res">
        <title>A haplotype resolved chromosomal level avocado genome allows analysis of novel avocado genes.</title>
        <authorList>
            <person name="Nath O."/>
            <person name="Fletcher S.J."/>
            <person name="Hayward A."/>
            <person name="Shaw L.M."/>
            <person name="Masouleh A.K."/>
            <person name="Furtado A."/>
            <person name="Henry R.J."/>
            <person name="Mitter N."/>
        </authorList>
    </citation>
    <scope>NUCLEOTIDE SEQUENCE [LARGE SCALE GENOMIC DNA]</scope>
    <source>
        <strain evidence="2">cv. Hass</strain>
    </source>
</reference>
<evidence type="ECO:0000313" key="1">
    <source>
        <dbReference type="EMBL" id="KAJ8639708.1"/>
    </source>
</evidence>
<dbReference type="Proteomes" id="UP001234297">
    <property type="component" value="Chromosome 5"/>
</dbReference>
<keyword evidence="2" id="KW-1185">Reference proteome</keyword>
<organism evidence="1 2">
    <name type="scientific">Persea americana</name>
    <name type="common">Avocado</name>
    <dbReference type="NCBI Taxonomy" id="3435"/>
    <lineage>
        <taxon>Eukaryota</taxon>
        <taxon>Viridiplantae</taxon>
        <taxon>Streptophyta</taxon>
        <taxon>Embryophyta</taxon>
        <taxon>Tracheophyta</taxon>
        <taxon>Spermatophyta</taxon>
        <taxon>Magnoliopsida</taxon>
        <taxon>Magnoliidae</taxon>
        <taxon>Laurales</taxon>
        <taxon>Lauraceae</taxon>
        <taxon>Persea</taxon>
    </lineage>
</organism>
<proteinExistence type="predicted"/>
<gene>
    <name evidence="1" type="ORF">MRB53_016402</name>
</gene>
<sequence>MYSKTSLHQHSRYMFDKMPHRNVPTWNALISNSVLDGRPREANDEDERVLLTFLLAWEAGVKPMDFVVSSILSTCAGLARLEFEKFVHKT</sequence>
<dbReference type="EMBL" id="CM056813">
    <property type="protein sequence ID" value="KAJ8639708.1"/>
    <property type="molecule type" value="Genomic_DNA"/>
</dbReference>
<name>A0ACC2M2Q8_PERAE</name>
<comment type="caution">
    <text evidence="1">The sequence shown here is derived from an EMBL/GenBank/DDBJ whole genome shotgun (WGS) entry which is preliminary data.</text>
</comment>